<sequence>MEGGSLRLSICVYSVFMKTGCPWRDYRAQTTVQLSYDNGSLMKEFVTKSRIRAGDCVQSLMDNDYINHANMKPLLKTPK</sequence>
<evidence type="ECO:0000313" key="2">
    <source>
        <dbReference type="Proteomes" id="UP001488838"/>
    </source>
</evidence>
<reference evidence="1 2" key="1">
    <citation type="journal article" date="2023" name="bioRxiv">
        <title>Conserved and derived expression patterns and positive selection on dental genes reveal complex evolutionary context of ever-growing rodent molars.</title>
        <authorList>
            <person name="Calamari Z.T."/>
            <person name="Song A."/>
            <person name="Cohen E."/>
            <person name="Akter M."/>
            <person name="Roy R.D."/>
            <person name="Hallikas O."/>
            <person name="Christensen M.M."/>
            <person name="Li P."/>
            <person name="Marangoni P."/>
            <person name="Jernvall J."/>
            <person name="Klein O.D."/>
        </authorList>
    </citation>
    <scope>NUCLEOTIDE SEQUENCE [LARGE SCALE GENOMIC DNA]</scope>
    <source>
        <strain evidence="1">V071</strain>
    </source>
</reference>
<organism evidence="1 2">
    <name type="scientific">Myodes glareolus</name>
    <name type="common">Bank vole</name>
    <name type="synonym">Clethrionomys glareolus</name>
    <dbReference type="NCBI Taxonomy" id="447135"/>
    <lineage>
        <taxon>Eukaryota</taxon>
        <taxon>Metazoa</taxon>
        <taxon>Chordata</taxon>
        <taxon>Craniata</taxon>
        <taxon>Vertebrata</taxon>
        <taxon>Euteleostomi</taxon>
        <taxon>Mammalia</taxon>
        <taxon>Eutheria</taxon>
        <taxon>Euarchontoglires</taxon>
        <taxon>Glires</taxon>
        <taxon>Rodentia</taxon>
        <taxon>Myomorpha</taxon>
        <taxon>Muroidea</taxon>
        <taxon>Cricetidae</taxon>
        <taxon>Arvicolinae</taxon>
        <taxon>Myodes</taxon>
    </lineage>
</organism>
<evidence type="ECO:0000313" key="1">
    <source>
        <dbReference type="EMBL" id="KAK7812513.1"/>
    </source>
</evidence>
<accession>A0AAW0IDU8</accession>
<dbReference type="EMBL" id="JBBHLL010000151">
    <property type="protein sequence ID" value="KAK7812513.1"/>
    <property type="molecule type" value="Genomic_DNA"/>
</dbReference>
<gene>
    <name evidence="1" type="ORF">U0070_020793</name>
</gene>
<dbReference type="AlphaFoldDB" id="A0AAW0IDU8"/>
<comment type="caution">
    <text evidence="1">The sequence shown here is derived from an EMBL/GenBank/DDBJ whole genome shotgun (WGS) entry which is preliminary data.</text>
</comment>
<dbReference type="Proteomes" id="UP001488838">
    <property type="component" value="Unassembled WGS sequence"/>
</dbReference>
<proteinExistence type="predicted"/>
<keyword evidence="2" id="KW-1185">Reference proteome</keyword>
<name>A0AAW0IDU8_MYOGA</name>
<protein>
    <submittedName>
        <fullName evidence="1">Uncharacterized protein</fullName>
    </submittedName>
</protein>